<accession>A0A8S2QN66</accession>
<dbReference type="EMBL" id="CAJOBH010008789">
    <property type="protein sequence ID" value="CAF4123184.1"/>
    <property type="molecule type" value="Genomic_DNA"/>
</dbReference>
<name>A0A8S2QN66_9BILA</name>
<evidence type="ECO:0000313" key="2">
    <source>
        <dbReference type="Proteomes" id="UP000681967"/>
    </source>
</evidence>
<dbReference type="Gene3D" id="3.90.176.10">
    <property type="entry name" value="Toxin ADP-ribosyltransferase, Chain A, domain 1"/>
    <property type="match status" value="1"/>
</dbReference>
<comment type="caution">
    <text evidence="1">The sequence shown here is derived from an EMBL/GenBank/DDBJ whole genome shotgun (WGS) entry which is preliminary data.</text>
</comment>
<dbReference type="SUPFAM" id="SSF56399">
    <property type="entry name" value="ADP-ribosylation"/>
    <property type="match status" value="1"/>
</dbReference>
<reference evidence="1" key="1">
    <citation type="submission" date="2021-02" db="EMBL/GenBank/DDBJ databases">
        <authorList>
            <person name="Nowell W R."/>
        </authorList>
    </citation>
    <scope>NUCLEOTIDE SEQUENCE</scope>
</reference>
<organism evidence="1 2">
    <name type="scientific">Rotaria magnacalcarata</name>
    <dbReference type="NCBI Taxonomy" id="392030"/>
    <lineage>
        <taxon>Eukaryota</taxon>
        <taxon>Metazoa</taxon>
        <taxon>Spiralia</taxon>
        <taxon>Gnathifera</taxon>
        <taxon>Rotifera</taxon>
        <taxon>Eurotatoria</taxon>
        <taxon>Bdelloidea</taxon>
        <taxon>Philodinida</taxon>
        <taxon>Philodinidae</taxon>
        <taxon>Rotaria</taxon>
    </lineage>
</organism>
<proteinExistence type="predicted"/>
<dbReference type="Proteomes" id="UP000681967">
    <property type="component" value="Unassembled WGS sequence"/>
</dbReference>
<protein>
    <submittedName>
        <fullName evidence="1">Uncharacterized protein</fullName>
    </submittedName>
</protein>
<gene>
    <name evidence="1" type="ORF">BYL167_LOCUS20181</name>
</gene>
<feature type="non-terminal residue" evidence="1">
    <location>
        <position position="1"/>
    </location>
</feature>
<dbReference type="AlphaFoldDB" id="A0A8S2QN66"/>
<sequence>AFQNPIQRAWNNRRWQIHFVQVTLRALRLKNYAQLHNIRLFLTDLYRELKKLHKQQKLDEEDSMLLRRYRRQKMSRDELNGLINNIGQLVFNNSFFSTTSNQSMAHIYAAADSNTTESVAILFDMEISTSHVTRYYGCIHGSGEEDELIIVPDAIFRLQNVECISNSHTMCNTILSDIKKNMNFGLLN</sequence>
<evidence type="ECO:0000313" key="1">
    <source>
        <dbReference type="EMBL" id="CAF4123184.1"/>
    </source>
</evidence>